<dbReference type="Proteomes" id="UP000002875">
    <property type="component" value="Chromosome"/>
</dbReference>
<feature type="transmembrane region" description="Helical" evidence="1">
    <location>
        <begin position="321"/>
        <end position="339"/>
    </location>
</feature>
<feature type="transmembrane region" description="Helical" evidence="1">
    <location>
        <begin position="130"/>
        <end position="146"/>
    </location>
</feature>
<feature type="transmembrane region" description="Helical" evidence="1">
    <location>
        <begin position="104"/>
        <end position="121"/>
    </location>
</feature>
<protein>
    <recommendedName>
        <fullName evidence="4">Glycosyltransferase RgtA/B/C/D-like domain-containing protein</fullName>
    </recommendedName>
</protein>
<sequence>MSKKKLNIVFVCLTIIFPILYGLVFIRNFSEPLSGGGDIDEWEYVGYYLANNISFNPFPSISFNHNQTFYPFGTTQVFSDWSLESNYWFAFFYKNWGHGPWLNIYYVLSLIISFLGTFLVIKPDFGSKKAFFTGFVVTFFNFYALNKYPHHYNHSTIHWAILSLLTDFILLKRICLSEGFSLKWVFLKAFILLACLGMNLGYICGFALNSFTICIIFALILLIKRHFEGVRSPQLLFNNWLTEFKNKPYSFLFLSIPILLVGFLFLPLVLQIYFEAKTYKLDGLPAPHFWSNPLRMLLPYFPHLNALHNPFINNLKDMPEGLGSGSPGWFCLGLGLIGFFSNRKEYGLIFIPFLILLIISTFYHPNRIPTLKIFPWGAYNRVPSRFTSLLPVIFASFFLPTDFHRIPNYKIIIGIFTTFFVVELSVVLKYRFEQSPFVFESNFFPYMEVVKNQRGEAVLDFPYCIVGGDGTGLKENLCPIFTKTCNIYALRRFHEKKVIGGYYSHVPQGAVDRFVKIGIGNWVKPNIDSWQFASHIVNVMDNQQLEHFIKYFQYNDFAGINLYVDLIPNELAKQIIEHIGQPISSTISPGAGKVVFIPKPKGWYQFINKNKAKQMHFPCGCS</sequence>
<name>A0ABM5N7D1_EMTOG</name>
<accession>A0ABM5N7D1</accession>
<feature type="transmembrane region" description="Helical" evidence="1">
    <location>
        <begin position="346"/>
        <end position="363"/>
    </location>
</feature>
<feature type="transmembrane region" description="Helical" evidence="1">
    <location>
        <begin position="7"/>
        <end position="26"/>
    </location>
</feature>
<feature type="transmembrane region" description="Helical" evidence="1">
    <location>
        <begin position="383"/>
        <end position="399"/>
    </location>
</feature>
<evidence type="ECO:0000256" key="1">
    <source>
        <dbReference type="SAM" id="Phobius"/>
    </source>
</evidence>
<keyword evidence="3" id="KW-1185">Reference proteome</keyword>
<dbReference type="EMBL" id="CP002961">
    <property type="protein sequence ID" value="AFK05285.1"/>
    <property type="molecule type" value="Genomic_DNA"/>
</dbReference>
<evidence type="ECO:0000313" key="3">
    <source>
        <dbReference type="Proteomes" id="UP000002875"/>
    </source>
</evidence>
<keyword evidence="1" id="KW-0472">Membrane</keyword>
<gene>
    <name evidence="2" type="ordered locus">Emtol_4161</name>
</gene>
<keyword evidence="1" id="KW-0812">Transmembrane</keyword>
<feature type="transmembrane region" description="Helical" evidence="1">
    <location>
        <begin position="411"/>
        <end position="432"/>
    </location>
</feature>
<dbReference type="RefSeq" id="WP_015030973.1">
    <property type="nucleotide sequence ID" value="NC_018748.1"/>
</dbReference>
<evidence type="ECO:0000313" key="2">
    <source>
        <dbReference type="EMBL" id="AFK05285.1"/>
    </source>
</evidence>
<evidence type="ECO:0008006" key="4">
    <source>
        <dbReference type="Google" id="ProtNLM"/>
    </source>
</evidence>
<feature type="transmembrane region" description="Helical" evidence="1">
    <location>
        <begin position="251"/>
        <end position="274"/>
    </location>
</feature>
<keyword evidence="1" id="KW-1133">Transmembrane helix</keyword>
<proteinExistence type="predicted"/>
<organism evidence="2 3">
    <name type="scientific">Emticicia oligotrophica (strain DSM 17448 / CIP 109782 / MTCC 6937 / GPTSA100-15)</name>
    <dbReference type="NCBI Taxonomy" id="929562"/>
    <lineage>
        <taxon>Bacteria</taxon>
        <taxon>Pseudomonadati</taxon>
        <taxon>Bacteroidota</taxon>
        <taxon>Cytophagia</taxon>
        <taxon>Cytophagales</taxon>
        <taxon>Leadbetterellaceae</taxon>
        <taxon>Emticicia</taxon>
    </lineage>
</organism>
<feature type="transmembrane region" description="Helical" evidence="1">
    <location>
        <begin position="182"/>
        <end position="200"/>
    </location>
</feature>
<reference evidence="2 3" key="1">
    <citation type="submission" date="2011-07" db="EMBL/GenBank/DDBJ databases">
        <title>The complete genome of chromosome of Emticicia oligotrophica DSM 17448.</title>
        <authorList>
            <consortium name="US DOE Joint Genome Institute (JGI-PGF)"/>
            <person name="Lucas S."/>
            <person name="Han J."/>
            <person name="Lapidus A."/>
            <person name="Bruce D."/>
            <person name="Goodwin L."/>
            <person name="Pitluck S."/>
            <person name="Peters L."/>
            <person name="Kyrpides N."/>
            <person name="Mavromatis K."/>
            <person name="Ivanova N."/>
            <person name="Ovchinnikova G."/>
            <person name="Teshima H."/>
            <person name="Detter J.C."/>
            <person name="Tapia R."/>
            <person name="Han C."/>
            <person name="Land M."/>
            <person name="Hauser L."/>
            <person name="Markowitz V."/>
            <person name="Cheng J.-F."/>
            <person name="Hugenholtz P."/>
            <person name="Woyke T."/>
            <person name="Wu D."/>
            <person name="Tindall B."/>
            <person name="Pomrenke H."/>
            <person name="Brambilla E."/>
            <person name="Klenk H.-P."/>
            <person name="Eisen J.A."/>
        </authorList>
    </citation>
    <scope>NUCLEOTIDE SEQUENCE [LARGE SCALE GENOMIC DNA]</scope>
    <source>
        <strain evidence="2 3">DSM 17448</strain>
    </source>
</reference>